<evidence type="ECO:0000256" key="5">
    <source>
        <dbReference type="ARBA" id="ARBA00022692"/>
    </source>
</evidence>
<protein>
    <recommendedName>
        <fullName evidence="9">TRAP transporter small permease protein</fullName>
    </recommendedName>
</protein>
<keyword evidence="3" id="KW-1003">Cell membrane</keyword>
<evidence type="ECO:0000256" key="1">
    <source>
        <dbReference type="ARBA" id="ARBA00004429"/>
    </source>
</evidence>
<keyword evidence="5 9" id="KW-0812">Transmembrane</keyword>
<evidence type="ECO:0000256" key="3">
    <source>
        <dbReference type="ARBA" id="ARBA00022475"/>
    </source>
</evidence>
<accession>A0A172YCZ3</accession>
<feature type="transmembrane region" description="Helical" evidence="9">
    <location>
        <begin position="106"/>
        <end position="129"/>
    </location>
</feature>
<evidence type="ECO:0000256" key="4">
    <source>
        <dbReference type="ARBA" id="ARBA00022519"/>
    </source>
</evidence>
<keyword evidence="4 9" id="KW-0997">Cell inner membrane</keyword>
<keyword evidence="6 9" id="KW-1133">Transmembrane helix</keyword>
<evidence type="ECO:0000256" key="9">
    <source>
        <dbReference type="RuleBase" id="RU369079"/>
    </source>
</evidence>
<feature type="transmembrane region" description="Helical" evidence="9">
    <location>
        <begin position="28"/>
        <end position="47"/>
    </location>
</feature>
<dbReference type="GO" id="GO:0022857">
    <property type="term" value="F:transmembrane transporter activity"/>
    <property type="evidence" value="ECO:0007669"/>
    <property type="project" value="UniProtKB-UniRule"/>
</dbReference>
<evidence type="ECO:0000259" key="10">
    <source>
        <dbReference type="Pfam" id="PF04290"/>
    </source>
</evidence>
<dbReference type="PANTHER" id="PTHR35011:SF10">
    <property type="entry name" value="TRAP TRANSPORTER SMALL PERMEASE PROTEIN"/>
    <property type="match status" value="1"/>
</dbReference>
<keyword evidence="7 9" id="KW-0472">Membrane</keyword>
<evidence type="ECO:0000313" key="12">
    <source>
        <dbReference type="Proteomes" id="UP000077875"/>
    </source>
</evidence>
<feature type="domain" description="Tripartite ATP-independent periplasmic transporters DctQ component" evidence="10">
    <location>
        <begin position="43"/>
        <end position="171"/>
    </location>
</feature>
<dbReference type="EMBL" id="CP015243">
    <property type="protein sequence ID" value="ANF57119.1"/>
    <property type="molecule type" value="Genomic_DNA"/>
</dbReference>
<dbReference type="KEGG" id="haa:A5892_06270"/>
<dbReference type="GO" id="GO:0005886">
    <property type="term" value="C:plasma membrane"/>
    <property type="evidence" value="ECO:0007669"/>
    <property type="project" value="UniProtKB-SubCell"/>
</dbReference>
<evidence type="ECO:0000256" key="2">
    <source>
        <dbReference type="ARBA" id="ARBA00022448"/>
    </source>
</evidence>
<evidence type="ECO:0000313" key="11">
    <source>
        <dbReference type="EMBL" id="ANF57119.1"/>
    </source>
</evidence>
<comment type="subunit">
    <text evidence="9">The complex comprises the extracytoplasmic solute receptor protein and the two transmembrane proteins.</text>
</comment>
<feature type="transmembrane region" description="Helical" evidence="9">
    <location>
        <begin position="67"/>
        <end position="85"/>
    </location>
</feature>
<dbReference type="STRING" id="376489.A5892_06270"/>
<organism evidence="11 12">
    <name type="scientific">Halotalea alkalilenta</name>
    <dbReference type="NCBI Taxonomy" id="376489"/>
    <lineage>
        <taxon>Bacteria</taxon>
        <taxon>Pseudomonadati</taxon>
        <taxon>Pseudomonadota</taxon>
        <taxon>Gammaproteobacteria</taxon>
        <taxon>Oceanospirillales</taxon>
        <taxon>Halomonadaceae</taxon>
        <taxon>Halotalea</taxon>
    </lineage>
</organism>
<dbReference type="InterPro" id="IPR055348">
    <property type="entry name" value="DctQ"/>
</dbReference>
<dbReference type="Proteomes" id="UP000077875">
    <property type="component" value="Chromosome"/>
</dbReference>
<gene>
    <name evidence="11" type="ORF">A5892_06270</name>
</gene>
<dbReference type="RefSeq" id="WP_064122077.1">
    <property type="nucleotide sequence ID" value="NZ_CP015243.1"/>
</dbReference>
<comment type="subcellular location">
    <subcellularLocation>
        <location evidence="1 9">Cell inner membrane</location>
        <topology evidence="1 9">Multi-pass membrane protein</topology>
    </subcellularLocation>
</comment>
<sequence>MSEQPVATVAPTGLDALVRRLVRGGNRLSQAAAALAAVAMASLFMLMLAEIVARNLYSRSLGFSWEISGYLLGAVIFLGSGWTLRNGRHIRIMLLLEHAGPRMRRGLDLIATLIAVLVVGQLIHAFSIMTWQSWANGVVSSTSEQFPLVWPRLAILLGLVVWEIQLLLRVLVLCLAPRLLNFDERQLETMS</sequence>
<evidence type="ECO:0000256" key="7">
    <source>
        <dbReference type="ARBA" id="ARBA00023136"/>
    </source>
</evidence>
<comment type="similarity">
    <text evidence="8 9">Belongs to the TRAP transporter small permease family.</text>
</comment>
<dbReference type="InterPro" id="IPR007387">
    <property type="entry name" value="TRAP_DctQ"/>
</dbReference>
<keyword evidence="2 9" id="KW-0813">Transport</keyword>
<comment type="function">
    <text evidence="9">Part of the tripartite ATP-independent periplasmic (TRAP) transport system.</text>
</comment>
<reference evidence="11 12" key="1">
    <citation type="submission" date="2016-04" db="EMBL/GenBank/DDBJ databases">
        <title>Complete Genome Sequence of Halotalea alkalilenta IHB B 13600.</title>
        <authorList>
            <person name="Swarnkar M.K."/>
            <person name="Sharma A."/>
            <person name="Kaushal K."/>
            <person name="Soni R."/>
            <person name="Rana S."/>
            <person name="Singh A.K."/>
            <person name="Gulati A."/>
        </authorList>
    </citation>
    <scope>NUCLEOTIDE SEQUENCE [LARGE SCALE GENOMIC DNA]</scope>
    <source>
        <strain evidence="11 12">IHB B 13600</strain>
    </source>
</reference>
<proteinExistence type="inferred from homology"/>
<evidence type="ECO:0000256" key="8">
    <source>
        <dbReference type="ARBA" id="ARBA00038436"/>
    </source>
</evidence>
<keyword evidence="12" id="KW-1185">Reference proteome</keyword>
<dbReference type="PANTHER" id="PTHR35011">
    <property type="entry name" value="2,3-DIKETO-L-GULONATE TRAP TRANSPORTER SMALL PERMEASE PROTEIN YIAM"/>
    <property type="match status" value="1"/>
</dbReference>
<evidence type="ECO:0000256" key="6">
    <source>
        <dbReference type="ARBA" id="ARBA00022989"/>
    </source>
</evidence>
<feature type="transmembrane region" description="Helical" evidence="9">
    <location>
        <begin position="149"/>
        <end position="176"/>
    </location>
</feature>
<name>A0A172YCZ3_9GAMM</name>
<dbReference type="GO" id="GO:0015740">
    <property type="term" value="P:C4-dicarboxylate transport"/>
    <property type="evidence" value="ECO:0007669"/>
    <property type="project" value="TreeGrafter"/>
</dbReference>
<dbReference type="Pfam" id="PF04290">
    <property type="entry name" value="DctQ"/>
    <property type="match status" value="1"/>
</dbReference>
<dbReference type="AlphaFoldDB" id="A0A172YCZ3"/>